<evidence type="ECO:0000313" key="1">
    <source>
        <dbReference type="EMBL" id="MFD2572234.1"/>
    </source>
</evidence>
<accession>A0ABW5M786</accession>
<dbReference type="RefSeq" id="WP_381524429.1">
    <property type="nucleotide sequence ID" value="NZ_JBHULN010000009.1"/>
</dbReference>
<comment type="caution">
    <text evidence="1">The sequence shown here is derived from an EMBL/GenBank/DDBJ whole genome shotgun (WGS) entry which is preliminary data.</text>
</comment>
<reference evidence="2" key="1">
    <citation type="journal article" date="2019" name="Int. J. Syst. Evol. Microbiol.">
        <title>The Global Catalogue of Microorganisms (GCM) 10K type strain sequencing project: providing services to taxonomists for standard genome sequencing and annotation.</title>
        <authorList>
            <consortium name="The Broad Institute Genomics Platform"/>
            <consortium name="The Broad Institute Genome Sequencing Center for Infectious Disease"/>
            <person name="Wu L."/>
            <person name="Ma J."/>
        </authorList>
    </citation>
    <scope>NUCLEOTIDE SEQUENCE [LARGE SCALE GENOMIC DNA]</scope>
    <source>
        <strain evidence="2">KCTC 42805</strain>
    </source>
</reference>
<name>A0ABW5M786_9BACT</name>
<dbReference type="Proteomes" id="UP001597469">
    <property type="component" value="Unassembled WGS sequence"/>
</dbReference>
<dbReference type="EMBL" id="JBHULN010000009">
    <property type="protein sequence ID" value="MFD2572234.1"/>
    <property type="molecule type" value="Genomic_DNA"/>
</dbReference>
<evidence type="ECO:0008006" key="3">
    <source>
        <dbReference type="Google" id="ProtNLM"/>
    </source>
</evidence>
<protein>
    <recommendedName>
        <fullName evidence="3">Secreted protein</fullName>
    </recommendedName>
</protein>
<gene>
    <name evidence="1" type="ORF">ACFSUS_16450</name>
</gene>
<dbReference type="PROSITE" id="PS51257">
    <property type="entry name" value="PROKAR_LIPOPROTEIN"/>
    <property type="match status" value="1"/>
</dbReference>
<keyword evidence="2" id="KW-1185">Reference proteome</keyword>
<evidence type="ECO:0000313" key="2">
    <source>
        <dbReference type="Proteomes" id="UP001597469"/>
    </source>
</evidence>
<sequence length="63" mass="6626">MKHAMVLLALAVSVGLSSCDQDAFNDPAEEQSAPDAQTQITSVNANDRVPLIPKLVKYGNGDA</sequence>
<proteinExistence type="predicted"/>
<organism evidence="1 2">
    <name type="scientific">Spirosoma soli</name>
    <dbReference type="NCBI Taxonomy" id="1770529"/>
    <lineage>
        <taxon>Bacteria</taxon>
        <taxon>Pseudomonadati</taxon>
        <taxon>Bacteroidota</taxon>
        <taxon>Cytophagia</taxon>
        <taxon>Cytophagales</taxon>
        <taxon>Cytophagaceae</taxon>
        <taxon>Spirosoma</taxon>
    </lineage>
</organism>